<gene>
    <name evidence="6" type="ORF">ACG33_03995</name>
</gene>
<keyword evidence="3" id="KW-0963">Cytoplasm</keyword>
<dbReference type="STRING" id="465721.ACG33_03995"/>
<feature type="domain" description="UspA" evidence="5">
    <location>
        <begin position="179"/>
        <end position="307"/>
    </location>
</feature>
<dbReference type="SUPFAM" id="SSF52402">
    <property type="entry name" value="Adenine nucleotide alpha hydrolases-like"/>
    <property type="match status" value="2"/>
</dbReference>
<keyword evidence="7" id="KW-1185">Reference proteome</keyword>
<proteinExistence type="inferred from homology"/>
<evidence type="ECO:0000313" key="6">
    <source>
        <dbReference type="EMBL" id="AMN46281.1"/>
    </source>
</evidence>
<evidence type="ECO:0000256" key="1">
    <source>
        <dbReference type="ARBA" id="ARBA00004496"/>
    </source>
</evidence>
<evidence type="ECO:0000256" key="2">
    <source>
        <dbReference type="ARBA" id="ARBA00008791"/>
    </source>
</evidence>
<dbReference type="Pfam" id="PF00582">
    <property type="entry name" value="Usp"/>
    <property type="match status" value="2"/>
</dbReference>
<dbReference type="PANTHER" id="PTHR47892">
    <property type="entry name" value="UNIVERSAL STRESS PROTEIN E"/>
    <property type="match status" value="1"/>
</dbReference>
<dbReference type="PANTHER" id="PTHR47892:SF1">
    <property type="entry name" value="UNIVERSAL STRESS PROTEIN E"/>
    <property type="match status" value="1"/>
</dbReference>
<dbReference type="AlphaFoldDB" id="A0A127F9G7"/>
<dbReference type="InterPro" id="IPR006016">
    <property type="entry name" value="UspA"/>
</dbReference>
<comment type="function">
    <text evidence="4">Required for resistance to DNA-damaging agents.</text>
</comment>
<name>A0A127F9G7_STEDE</name>
<dbReference type="CDD" id="cd00293">
    <property type="entry name" value="USP-like"/>
    <property type="match status" value="1"/>
</dbReference>
<feature type="domain" description="UspA" evidence="5">
    <location>
        <begin position="7"/>
        <end position="150"/>
    </location>
</feature>
<dbReference type="EMBL" id="CP011971">
    <property type="protein sequence ID" value="AMN46281.1"/>
    <property type="molecule type" value="Genomic_DNA"/>
</dbReference>
<reference evidence="6 7" key="1">
    <citation type="submission" date="2015-06" db="EMBL/GenBank/DDBJ databases">
        <title>A Comprehensive Approach to Explore the Metabolic and Phylogenetic Diversity of Bacterial Steroid Degradation in the Environment: Testosterone as an Example.</title>
        <authorList>
            <person name="Yang F.-C."/>
            <person name="Chen Y.-L."/>
            <person name="Yu C.-P."/>
            <person name="Tang S.-L."/>
            <person name="Wang P.-H."/>
            <person name="Ismail W."/>
            <person name="Wang C.-H."/>
            <person name="Yang C.-Y."/>
            <person name="Chiang Y.-R."/>
        </authorList>
    </citation>
    <scope>NUCLEOTIDE SEQUENCE [LARGE SCALE GENOMIC DNA]</scope>
    <source>
        <strain evidence="6 7">DSM 18526</strain>
    </source>
</reference>
<sequence length="317" mass="33802">MSMRQINKILVIVDPTADTHPGVEKAGALAQKLDARLELFICDSKAVRQARLAARARVRTPPDPARSSAADPAALLESLAEPLRAGGIAVTTETECVDLLLLGLIDRTRRTTADLVVKDTHHHSLLRRTLLTNTDWQLIRSCPAPLLLTKPAPWRAPPQIVAAIDPGHVNDKPEALDHDILGYAAAVAAGLHGDLHALHAYLPMAVMAAAAAVPPLVAAVSDQDLKAEEEARRKEIAALVAGYGIDLKRIRLEVGGPVEVLPRAAASLHADIMVLGAISRSGLQRAFIGSTAEDVLEQLPCDALIVKPPNFADLLPF</sequence>
<comment type="subcellular location">
    <subcellularLocation>
        <location evidence="1">Cytoplasm</location>
    </subcellularLocation>
</comment>
<dbReference type="GO" id="GO:0005737">
    <property type="term" value="C:cytoplasm"/>
    <property type="evidence" value="ECO:0007669"/>
    <property type="project" value="UniProtKB-SubCell"/>
</dbReference>
<accession>A0A127F9G7</accession>
<dbReference type="KEGG" id="sdf:ACG33_03995"/>
<evidence type="ECO:0000256" key="3">
    <source>
        <dbReference type="ARBA" id="ARBA00022490"/>
    </source>
</evidence>
<evidence type="ECO:0000256" key="4">
    <source>
        <dbReference type="ARBA" id="ARBA00037131"/>
    </source>
</evidence>
<organism evidence="6 7">
    <name type="scientific">Steroidobacter denitrificans</name>
    <dbReference type="NCBI Taxonomy" id="465721"/>
    <lineage>
        <taxon>Bacteria</taxon>
        <taxon>Pseudomonadati</taxon>
        <taxon>Pseudomonadota</taxon>
        <taxon>Gammaproteobacteria</taxon>
        <taxon>Steroidobacterales</taxon>
        <taxon>Steroidobacteraceae</taxon>
        <taxon>Steroidobacter</taxon>
    </lineage>
</organism>
<protein>
    <recommendedName>
        <fullName evidence="5">UspA domain-containing protein</fullName>
    </recommendedName>
</protein>
<evidence type="ECO:0000313" key="7">
    <source>
        <dbReference type="Proteomes" id="UP000070250"/>
    </source>
</evidence>
<evidence type="ECO:0000259" key="5">
    <source>
        <dbReference type="Pfam" id="PF00582"/>
    </source>
</evidence>
<comment type="similarity">
    <text evidence="2">Belongs to the universal stress protein A family.</text>
</comment>
<dbReference type="Proteomes" id="UP000070250">
    <property type="component" value="Chromosome"/>
</dbReference>
<dbReference type="Gene3D" id="3.40.50.12370">
    <property type="match status" value="1"/>
</dbReference>